<dbReference type="PROSITE" id="PS50109">
    <property type="entry name" value="HIS_KIN"/>
    <property type="match status" value="1"/>
</dbReference>
<comment type="caution">
    <text evidence="12">The sequence shown here is derived from an EMBL/GenBank/DDBJ whole genome shotgun (WGS) entry which is preliminary data.</text>
</comment>
<dbReference type="SMART" id="SM00304">
    <property type="entry name" value="HAMP"/>
    <property type="match status" value="1"/>
</dbReference>
<dbReference type="PRINTS" id="PR00344">
    <property type="entry name" value="BCTRLSENSOR"/>
</dbReference>
<dbReference type="SUPFAM" id="SSF55874">
    <property type="entry name" value="ATPase domain of HSP90 chaperone/DNA topoisomerase II/histidine kinase"/>
    <property type="match status" value="1"/>
</dbReference>
<organism evidence="12 13">
    <name type="scientific">Lutispora saccharofermentans</name>
    <dbReference type="NCBI Taxonomy" id="3024236"/>
    <lineage>
        <taxon>Bacteria</taxon>
        <taxon>Bacillati</taxon>
        <taxon>Bacillota</taxon>
        <taxon>Clostridia</taxon>
        <taxon>Lutisporales</taxon>
        <taxon>Lutisporaceae</taxon>
        <taxon>Lutispora</taxon>
    </lineage>
</organism>
<feature type="domain" description="Histidine kinase" evidence="10">
    <location>
        <begin position="250"/>
        <end position="463"/>
    </location>
</feature>
<protein>
    <recommendedName>
        <fullName evidence="3">histidine kinase</fullName>
        <ecNumber evidence="3">2.7.13.3</ecNumber>
    </recommendedName>
</protein>
<dbReference type="PROSITE" id="PS50885">
    <property type="entry name" value="HAMP"/>
    <property type="match status" value="1"/>
</dbReference>
<evidence type="ECO:0000259" key="10">
    <source>
        <dbReference type="PROSITE" id="PS50109"/>
    </source>
</evidence>
<evidence type="ECO:0000259" key="11">
    <source>
        <dbReference type="PROSITE" id="PS50885"/>
    </source>
</evidence>
<keyword evidence="4" id="KW-0597">Phosphoprotein</keyword>
<dbReference type="InterPro" id="IPR036097">
    <property type="entry name" value="HisK_dim/P_sf"/>
</dbReference>
<keyword evidence="13" id="KW-1185">Reference proteome</keyword>
<dbReference type="InterPro" id="IPR050351">
    <property type="entry name" value="BphY/WalK/GraS-like"/>
</dbReference>
<dbReference type="Pfam" id="PF02518">
    <property type="entry name" value="HATPase_c"/>
    <property type="match status" value="1"/>
</dbReference>
<evidence type="ECO:0000256" key="6">
    <source>
        <dbReference type="ARBA" id="ARBA00022777"/>
    </source>
</evidence>
<evidence type="ECO:0000256" key="3">
    <source>
        <dbReference type="ARBA" id="ARBA00012438"/>
    </source>
</evidence>
<proteinExistence type="predicted"/>
<keyword evidence="6" id="KW-0418">Kinase</keyword>
<dbReference type="CDD" id="cd00082">
    <property type="entry name" value="HisKA"/>
    <property type="match status" value="1"/>
</dbReference>
<evidence type="ECO:0000313" key="12">
    <source>
        <dbReference type="EMBL" id="MCQ1529719.1"/>
    </source>
</evidence>
<evidence type="ECO:0000256" key="7">
    <source>
        <dbReference type="ARBA" id="ARBA00023012"/>
    </source>
</evidence>
<evidence type="ECO:0000256" key="5">
    <source>
        <dbReference type="ARBA" id="ARBA00022679"/>
    </source>
</evidence>
<dbReference type="CDD" id="cd00075">
    <property type="entry name" value="HATPase"/>
    <property type="match status" value="1"/>
</dbReference>
<dbReference type="SUPFAM" id="SSF47384">
    <property type="entry name" value="Homodimeric domain of signal transducing histidine kinase"/>
    <property type="match status" value="1"/>
</dbReference>
<comment type="subcellular location">
    <subcellularLocation>
        <location evidence="2">Membrane</location>
    </subcellularLocation>
</comment>
<evidence type="ECO:0000256" key="9">
    <source>
        <dbReference type="SAM" id="Phobius"/>
    </source>
</evidence>
<dbReference type="EMBL" id="JAJEKE010000006">
    <property type="protein sequence ID" value="MCQ1529719.1"/>
    <property type="molecule type" value="Genomic_DNA"/>
</dbReference>
<evidence type="ECO:0000256" key="2">
    <source>
        <dbReference type="ARBA" id="ARBA00004370"/>
    </source>
</evidence>
<keyword evidence="8" id="KW-0175">Coiled coil</keyword>
<dbReference type="Gene3D" id="3.30.565.10">
    <property type="entry name" value="Histidine kinase-like ATPase, C-terminal domain"/>
    <property type="match status" value="1"/>
</dbReference>
<name>A0ABT1NF76_9FIRM</name>
<feature type="coiled-coil region" evidence="8">
    <location>
        <begin position="223"/>
        <end position="250"/>
    </location>
</feature>
<evidence type="ECO:0000256" key="1">
    <source>
        <dbReference type="ARBA" id="ARBA00000085"/>
    </source>
</evidence>
<evidence type="ECO:0000256" key="8">
    <source>
        <dbReference type="SAM" id="Coils"/>
    </source>
</evidence>
<feature type="transmembrane region" description="Helical" evidence="9">
    <location>
        <begin position="12"/>
        <end position="32"/>
    </location>
</feature>
<gene>
    <name evidence="12" type="ORF">LJD61_09200</name>
</gene>
<keyword evidence="7" id="KW-0902">Two-component regulatory system</keyword>
<keyword evidence="9" id="KW-1133">Transmembrane helix</keyword>
<dbReference type="InterPro" id="IPR003661">
    <property type="entry name" value="HisK_dim/P_dom"/>
</dbReference>
<keyword evidence="5" id="KW-0808">Transferase</keyword>
<dbReference type="RefSeq" id="WP_255227227.1">
    <property type="nucleotide sequence ID" value="NZ_JAJEKE010000006.1"/>
</dbReference>
<evidence type="ECO:0000313" key="13">
    <source>
        <dbReference type="Proteomes" id="UP001651880"/>
    </source>
</evidence>
<dbReference type="InterPro" id="IPR004358">
    <property type="entry name" value="Sig_transdc_His_kin-like_C"/>
</dbReference>
<dbReference type="PANTHER" id="PTHR45453:SF1">
    <property type="entry name" value="PHOSPHATE REGULON SENSOR PROTEIN PHOR"/>
    <property type="match status" value="1"/>
</dbReference>
<dbReference type="Gene3D" id="6.10.340.10">
    <property type="match status" value="1"/>
</dbReference>
<accession>A0ABT1NF76</accession>
<dbReference type="SUPFAM" id="SSF158472">
    <property type="entry name" value="HAMP domain-like"/>
    <property type="match status" value="1"/>
</dbReference>
<dbReference type="Proteomes" id="UP001651880">
    <property type="component" value="Unassembled WGS sequence"/>
</dbReference>
<sequence>MKFSLRTKLTMSYILIASICVSLISIISNVYLDKHFKDYIINNQEKKNSEIVNMVAQQYDAARGWDKYSVQSIGIGALENGMIIKVKDNEGMIVWDAMLYNSGMCHDMMSRMADNMYSRYPGWKGEYVENSYPITYQGEAVGKIEIGYYGPFYFTDSDLAFINTLNRVFISVGVVSLFLSFIIGALMSKRISKPITRVISTARMISRGYYGGRNDERSDTKEINQLTDAINDLAQNLESQERLRKQLTADVAHELRTPLATLQSHMEAMIDGVWEADAERLKSCHEEIMRLNRLVGDLGKLAKYESDNLTLNKTEFDLGELITRIGQNFENEFRSKNIVLLINVSEQRIFADKDKISQIIINLVSNALKYTQDSGQVNISLTGDKDGIRLSIADSGIGIAKEDLPYIFERFYRADKSRNRLTGGAGIGLTIAKAIIEAHKGRIEVQSELNKGTAFTILLPKKQA</sequence>
<keyword evidence="9" id="KW-0472">Membrane</keyword>
<dbReference type="Pfam" id="PF00672">
    <property type="entry name" value="HAMP"/>
    <property type="match status" value="1"/>
</dbReference>
<feature type="transmembrane region" description="Helical" evidence="9">
    <location>
        <begin position="168"/>
        <end position="187"/>
    </location>
</feature>
<reference evidence="12 13" key="1">
    <citation type="submission" date="2021-10" db="EMBL/GenBank/DDBJ databases">
        <title>Lutispora strain m25 sp. nov., a thermophilic, non-spore-forming bacterium isolated from a lab-scale methanogenic bioreactor digesting anaerobic sludge.</title>
        <authorList>
            <person name="El Houari A."/>
            <person name="Mcdonald J."/>
        </authorList>
    </citation>
    <scope>NUCLEOTIDE SEQUENCE [LARGE SCALE GENOMIC DNA]</scope>
    <source>
        <strain evidence="13">m25</strain>
    </source>
</reference>
<dbReference type="Pfam" id="PF00512">
    <property type="entry name" value="HisKA"/>
    <property type="match status" value="1"/>
</dbReference>
<dbReference type="SMART" id="SM00387">
    <property type="entry name" value="HATPase_c"/>
    <property type="match status" value="1"/>
</dbReference>
<dbReference type="EC" id="2.7.13.3" evidence="3"/>
<dbReference type="InterPro" id="IPR036890">
    <property type="entry name" value="HATPase_C_sf"/>
</dbReference>
<dbReference type="InterPro" id="IPR003660">
    <property type="entry name" value="HAMP_dom"/>
</dbReference>
<dbReference type="Gene3D" id="1.10.287.130">
    <property type="match status" value="1"/>
</dbReference>
<dbReference type="InterPro" id="IPR003594">
    <property type="entry name" value="HATPase_dom"/>
</dbReference>
<evidence type="ECO:0000256" key="4">
    <source>
        <dbReference type="ARBA" id="ARBA00022553"/>
    </source>
</evidence>
<comment type="catalytic activity">
    <reaction evidence="1">
        <text>ATP + protein L-histidine = ADP + protein N-phospho-L-histidine.</text>
        <dbReference type="EC" id="2.7.13.3"/>
    </reaction>
</comment>
<dbReference type="PANTHER" id="PTHR45453">
    <property type="entry name" value="PHOSPHATE REGULON SENSOR PROTEIN PHOR"/>
    <property type="match status" value="1"/>
</dbReference>
<dbReference type="SMART" id="SM00388">
    <property type="entry name" value="HisKA"/>
    <property type="match status" value="1"/>
</dbReference>
<dbReference type="InterPro" id="IPR005467">
    <property type="entry name" value="His_kinase_dom"/>
</dbReference>
<keyword evidence="9" id="KW-0812">Transmembrane</keyword>
<feature type="domain" description="HAMP" evidence="11">
    <location>
        <begin position="189"/>
        <end position="242"/>
    </location>
</feature>